<dbReference type="Proteomes" id="UP001140091">
    <property type="component" value="Unassembled WGS sequence"/>
</dbReference>
<protein>
    <recommendedName>
        <fullName evidence="3">F-box domain-containing protein</fullName>
    </recommendedName>
</protein>
<dbReference type="OrthoDB" id="2900663at2759"/>
<comment type="caution">
    <text evidence="1">The sequence shown here is derived from an EMBL/GenBank/DDBJ whole genome shotgun (WGS) entry which is preliminary data.</text>
</comment>
<feature type="non-terminal residue" evidence="1">
    <location>
        <position position="354"/>
    </location>
</feature>
<proteinExistence type="predicted"/>
<dbReference type="EMBL" id="JANBPK010000865">
    <property type="protein sequence ID" value="KAJ2929606.1"/>
    <property type="molecule type" value="Genomic_DNA"/>
</dbReference>
<evidence type="ECO:0000313" key="1">
    <source>
        <dbReference type="EMBL" id="KAJ2929606.1"/>
    </source>
</evidence>
<gene>
    <name evidence="1" type="ORF">H1R20_g7496</name>
</gene>
<evidence type="ECO:0000313" key="2">
    <source>
        <dbReference type="Proteomes" id="UP001140091"/>
    </source>
</evidence>
<evidence type="ECO:0008006" key="3">
    <source>
        <dbReference type="Google" id="ProtNLM"/>
    </source>
</evidence>
<organism evidence="1 2">
    <name type="scientific">Candolleomyces eurysporus</name>
    <dbReference type="NCBI Taxonomy" id="2828524"/>
    <lineage>
        <taxon>Eukaryota</taxon>
        <taxon>Fungi</taxon>
        <taxon>Dikarya</taxon>
        <taxon>Basidiomycota</taxon>
        <taxon>Agaricomycotina</taxon>
        <taxon>Agaricomycetes</taxon>
        <taxon>Agaricomycetidae</taxon>
        <taxon>Agaricales</taxon>
        <taxon>Agaricineae</taxon>
        <taxon>Psathyrellaceae</taxon>
        <taxon>Candolleomyces</taxon>
    </lineage>
</organism>
<accession>A0A9W8J5N0</accession>
<name>A0A9W8J5N0_9AGAR</name>
<keyword evidence="2" id="KW-1185">Reference proteome</keyword>
<reference evidence="1" key="1">
    <citation type="submission" date="2022-06" db="EMBL/GenBank/DDBJ databases">
        <title>Genome Sequence of Candolleomyces eurysporus.</title>
        <authorList>
            <person name="Buettner E."/>
        </authorList>
    </citation>
    <scope>NUCLEOTIDE SEQUENCE</scope>
    <source>
        <strain evidence="1">VTCC 930004</strain>
    </source>
</reference>
<sequence length="354" mass="41019">MIFNPVKKFQKIFKPDNKSQKIFKPGNKPQKIFNPDNKSQEIFNPDNKFRFSELPEDVGMLIFQLIAEADGETGRSCALVSQKVNAWVEPILFRNIAIRDDSQLATFHRQYIRSSKWRKPRQFFELHVKSLILVFGALHKSYDSDFVVAMAILKLCSNVETLALPGFFSHVKQRNALRDLQKFMTSPGLSPRRLYIGSTLFPRKQLHFSHPIFQRVTHLEFLRWVTHSEKWGWSTLRCLTHLTHLSLLFEPNREGACCKWAGRISTLCSQHLRVFILWVDSCIPEDQVEAIRSGSIDSRLVLGYLDVEPEYTSPMGPYTMDESPHSSSDRQDFWADAEDIIESRRQAKLQQTTA</sequence>
<dbReference type="AlphaFoldDB" id="A0A9W8J5N0"/>